<evidence type="ECO:0000313" key="3">
    <source>
        <dbReference type="Proteomes" id="UP000314294"/>
    </source>
</evidence>
<keyword evidence="3" id="KW-1185">Reference proteome</keyword>
<sequence length="92" mass="10280">MNGRRYLPRLQRSPLFQERRDSVKPKEVLLLMPASRLRQDGPPAGNSCGALPKDQLTSTNAAKIRWPSSTFLFLKPDQDSAAGLMRTLLVDS</sequence>
<gene>
    <name evidence="2" type="ORF">EYF80_022697</name>
</gene>
<organism evidence="2 3">
    <name type="scientific">Liparis tanakae</name>
    <name type="common">Tanaka's snailfish</name>
    <dbReference type="NCBI Taxonomy" id="230148"/>
    <lineage>
        <taxon>Eukaryota</taxon>
        <taxon>Metazoa</taxon>
        <taxon>Chordata</taxon>
        <taxon>Craniata</taxon>
        <taxon>Vertebrata</taxon>
        <taxon>Euteleostomi</taxon>
        <taxon>Actinopterygii</taxon>
        <taxon>Neopterygii</taxon>
        <taxon>Teleostei</taxon>
        <taxon>Neoteleostei</taxon>
        <taxon>Acanthomorphata</taxon>
        <taxon>Eupercaria</taxon>
        <taxon>Perciformes</taxon>
        <taxon>Cottioidei</taxon>
        <taxon>Cottales</taxon>
        <taxon>Liparidae</taxon>
        <taxon>Liparis</taxon>
    </lineage>
</organism>
<feature type="region of interest" description="Disordered" evidence="1">
    <location>
        <begin position="34"/>
        <end position="53"/>
    </location>
</feature>
<evidence type="ECO:0000313" key="2">
    <source>
        <dbReference type="EMBL" id="TNN67051.1"/>
    </source>
</evidence>
<comment type="caution">
    <text evidence="2">The sequence shown here is derived from an EMBL/GenBank/DDBJ whole genome shotgun (WGS) entry which is preliminary data.</text>
</comment>
<protein>
    <submittedName>
        <fullName evidence="2">Uncharacterized protein</fullName>
    </submittedName>
</protein>
<dbReference type="Proteomes" id="UP000314294">
    <property type="component" value="Unassembled WGS sequence"/>
</dbReference>
<accession>A0A4Z2HNC9</accession>
<dbReference type="AlphaFoldDB" id="A0A4Z2HNC9"/>
<evidence type="ECO:0000256" key="1">
    <source>
        <dbReference type="SAM" id="MobiDB-lite"/>
    </source>
</evidence>
<name>A0A4Z2HNC9_9TELE</name>
<proteinExistence type="predicted"/>
<dbReference type="EMBL" id="SRLO01000210">
    <property type="protein sequence ID" value="TNN67051.1"/>
    <property type="molecule type" value="Genomic_DNA"/>
</dbReference>
<reference evidence="2 3" key="1">
    <citation type="submission" date="2019-03" db="EMBL/GenBank/DDBJ databases">
        <title>First draft genome of Liparis tanakae, snailfish: a comprehensive survey of snailfish specific genes.</title>
        <authorList>
            <person name="Kim W."/>
            <person name="Song I."/>
            <person name="Jeong J.-H."/>
            <person name="Kim D."/>
            <person name="Kim S."/>
            <person name="Ryu S."/>
            <person name="Song J.Y."/>
            <person name="Lee S.K."/>
        </authorList>
    </citation>
    <scope>NUCLEOTIDE SEQUENCE [LARGE SCALE GENOMIC DNA]</scope>
    <source>
        <tissue evidence="2">Muscle</tissue>
    </source>
</reference>